<proteinExistence type="predicted"/>
<organism evidence="1 2">
    <name type="scientific">Mycobacterium phage Ekdilam</name>
    <dbReference type="NCBI Taxonomy" id="2599862"/>
    <lineage>
        <taxon>Viruses</taxon>
        <taxon>Duplodnaviria</taxon>
        <taxon>Heunggongvirae</taxon>
        <taxon>Uroviricota</taxon>
        <taxon>Caudoviricetes</taxon>
        <taxon>Weiservirinae</taxon>
        <taxon>Amginevirus</taxon>
        <taxon>Amginevirus ekdilam</taxon>
    </lineage>
</organism>
<sequence>MAEALFLDGPLAGQTRDIPAWRDGSLNDTFHVQRAPAAAVWDKGGDPHDVLRPDVVTYRRKPNRLSHGPRWAYALGEKVGDQVVCVVPYTAAGVDALGQDKLDEYVRGNAEAALQRICEAEGLVAVDVMEVFRGTRGDAREALYTGGVDGKQWSGAQRAVAATEGLGWFPYLEGVTFVVYEAVAMPAAVAA</sequence>
<accession>A0A5J6TKZ6</accession>
<reference evidence="1 2" key="1">
    <citation type="submission" date="2019-07" db="EMBL/GenBank/DDBJ databases">
        <authorList>
            <person name="Divens A.M."/>
            <person name="Garlena R.A."/>
            <person name="Russell D.A."/>
            <person name="Pope W.H."/>
            <person name="Jacobs-Sera D."/>
            <person name="Hatfull G.F."/>
        </authorList>
    </citation>
    <scope>NUCLEOTIDE SEQUENCE [LARGE SCALE GENOMIC DNA]</scope>
</reference>
<evidence type="ECO:0000313" key="2">
    <source>
        <dbReference type="Proteomes" id="UP000326609"/>
    </source>
</evidence>
<dbReference type="KEGG" id="vg:60323581"/>
<dbReference type="Proteomes" id="UP000326609">
    <property type="component" value="Segment"/>
</dbReference>
<gene>
    <name evidence="1" type="primary">81</name>
    <name evidence="1" type="ORF">PBI_EKDILAM_81</name>
</gene>
<dbReference type="RefSeq" id="YP_009952134.1">
    <property type="nucleotide sequence ID" value="NC_051608.1"/>
</dbReference>
<keyword evidence="2" id="KW-1185">Reference proteome</keyword>
<dbReference type="GeneID" id="60323581"/>
<dbReference type="EMBL" id="MN234199">
    <property type="protein sequence ID" value="QFG11505.1"/>
    <property type="molecule type" value="Genomic_DNA"/>
</dbReference>
<protein>
    <submittedName>
        <fullName evidence="1">Uncharacterized protein</fullName>
    </submittedName>
</protein>
<evidence type="ECO:0000313" key="1">
    <source>
        <dbReference type="EMBL" id="QFG11505.1"/>
    </source>
</evidence>
<name>A0A5J6TKZ6_9CAUD</name>